<evidence type="ECO:0000313" key="10">
    <source>
        <dbReference type="Proteomes" id="UP000005446"/>
    </source>
</evidence>
<dbReference type="AlphaFoldDB" id="H0EVR9"/>
<dbReference type="GO" id="GO:0051321">
    <property type="term" value="P:meiotic cell cycle"/>
    <property type="evidence" value="ECO:0007669"/>
    <property type="project" value="TreeGrafter"/>
</dbReference>
<reference evidence="9 10" key="1">
    <citation type="journal article" date="2012" name="Eukaryot. Cell">
        <title>Genome sequence of the fungus Glarea lozoyensis: the first genome sequence of a species from the Helotiaceae family.</title>
        <authorList>
            <person name="Youssar L."/>
            <person name="Gruening B.A."/>
            <person name="Erxleben A."/>
            <person name="Guenther S."/>
            <person name="Huettel W."/>
        </authorList>
    </citation>
    <scope>NUCLEOTIDE SEQUENCE [LARGE SCALE GENOMIC DNA]</scope>
    <source>
        <strain evidence="10">ATCC 74030 / MF5533</strain>
    </source>
</reference>
<dbReference type="GO" id="GO:0000930">
    <property type="term" value="C:gamma-tubulin complex"/>
    <property type="evidence" value="ECO:0007669"/>
    <property type="project" value="TreeGrafter"/>
</dbReference>
<evidence type="ECO:0000259" key="7">
    <source>
        <dbReference type="Pfam" id="PF04130"/>
    </source>
</evidence>
<protein>
    <recommendedName>
        <fullName evidence="5">Spindle pole body component</fullName>
    </recommendedName>
</protein>
<dbReference type="GO" id="GO:0031122">
    <property type="term" value="P:cytoplasmic microtubule organization"/>
    <property type="evidence" value="ECO:0007669"/>
    <property type="project" value="TreeGrafter"/>
</dbReference>
<dbReference type="PANTHER" id="PTHR19302:SF13">
    <property type="entry name" value="GAMMA-TUBULIN COMPLEX COMPONENT 2"/>
    <property type="match status" value="1"/>
</dbReference>
<dbReference type="GO" id="GO:0051011">
    <property type="term" value="F:microtubule minus-end binding"/>
    <property type="evidence" value="ECO:0007669"/>
    <property type="project" value="TreeGrafter"/>
</dbReference>
<dbReference type="Pfam" id="PF04130">
    <property type="entry name" value="GCP_C_terminal"/>
    <property type="match status" value="1"/>
</dbReference>
<comment type="similarity">
    <text evidence="1 5">Belongs to the TUBGCP family.</text>
</comment>
<dbReference type="InterPro" id="IPR042241">
    <property type="entry name" value="GCP_C_sf"/>
</dbReference>
<organism evidence="9 10">
    <name type="scientific">Glarea lozoyensis (strain ATCC 74030 / MF5533)</name>
    <dbReference type="NCBI Taxonomy" id="1104152"/>
    <lineage>
        <taxon>Eukaryota</taxon>
        <taxon>Fungi</taxon>
        <taxon>Dikarya</taxon>
        <taxon>Ascomycota</taxon>
        <taxon>Pezizomycotina</taxon>
        <taxon>Leotiomycetes</taxon>
        <taxon>Helotiales</taxon>
        <taxon>Helotiaceae</taxon>
        <taxon>Glarea</taxon>
    </lineage>
</organism>
<feature type="domain" description="Gamma tubulin complex component C-terminal" evidence="7">
    <location>
        <begin position="294"/>
        <end position="383"/>
    </location>
</feature>
<evidence type="ECO:0000256" key="2">
    <source>
        <dbReference type="ARBA" id="ARBA00022490"/>
    </source>
</evidence>
<evidence type="ECO:0000256" key="6">
    <source>
        <dbReference type="SAM" id="MobiDB-lite"/>
    </source>
</evidence>
<dbReference type="GO" id="GO:0007020">
    <property type="term" value="P:microtubule nucleation"/>
    <property type="evidence" value="ECO:0007669"/>
    <property type="project" value="InterPro"/>
</dbReference>
<comment type="subcellular location">
    <subcellularLocation>
        <location evidence="5">Cytoplasm</location>
        <location evidence="5">Cytoskeleton</location>
        <location evidence="5">Microtubule organizing center</location>
    </subcellularLocation>
</comment>
<dbReference type="InterPro" id="IPR007259">
    <property type="entry name" value="GCP"/>
</dbReference>
<dbReference type="Gene3D" id="1.20.120.1900">
    <property type="entry name" value="Gamma-tubulin complex, C-terminal domain"/>
    <property type="match status" value="1"/>
</dbReference>
<keyword evidence="3 5" id="KW-0493">Microtubule</keyword>
<evidence type="ECO:0000256" key="5">
    <source>
        <dbReference type="RuleBase" id="RU363050"/>
    </source>
</evidence>
<feature type="region of interest" description="Disordered" evidence="6">
    <location>
        <begin position="384"/>
        <end position="403"/>
    </location>
</feature>
<dbReference type="GO" id="GO:0000922">
    <property type="term" value="C:spindle pole"/>
    <property type="evidence" value="ECO:0007669"/>
    <property type="project" value="InterPro"/>
</dbReference>
<dbReference type="Proteomes" id="UP000005446">
    <property type="component" value="Unassembled WGS sequence"/>
</dbReference>
<dbReference type="InParanoid" id="H0EVR9"/>
<accession>H0EVR9</accession>
<dbReference type="GO" id="GO:0005874">
    <property type="term" value="C:microtubule"/>
    <property type="evidence" value="ECO:0007669"/>
    <property type="project" value="UniProtKB-KW"/>
</dbReference>
<dbReference type="InterPro" id="IPR040457">
    <property type="entry name" value="GCP_C"/>
</dbReference>
<evidence type="ECO:0000256" key="4">
    <source>
        <dbReference type="ARBA" id="ARBA00023212"/>
    </source>
</evidence>
<dbReference type="GO" id="GO:0043015">
    <property type="term" value="F:gamma-tubulin binding"/>
    <property type="evidence" value="ECO:0007669"/>
    <property type="project" value="InterPro"/>
</dbReference>
<comment type="caution">
    <text evidence="9">The sequence shown here is derived from an EMBL/GenBank/DDBJ whole genome shotgun (WGS) entry which is preliminary data.</text>
</comment>
<keyword evidence="2 5" id="KW-0963">Cytoplasm</keyword>
<evidence type="ECO:0000256" key="3">
    <source>
        <dbReference type="ARBA" id="ARBA00022701"/>
    </source>
</evidence>
<gene>
    <name evidence="9" type="ORF">M7I_6874</name>
</gene>
<dbReference type="InterPro" id="IPR041470">
    <property type="entry name" value="GCP_N"/>
</dbReference>
<evidence type="ECO:0000259" key="8">
    <source>
        <dbReference type="Pfam" id="PF17681"/>
    </source>
</evidence>
<dbReference type="HOGENOM" id="CLU_683440_0_0_1"/>
<name>H0EVR9_GLAL7</name>
<evidence type="ECO:0000313" key="9">
    <source>
        <dbReference type="EMBL" id="EHK97364.1"/>
    </source>
</evidence>
<dbReference type="GO" id="GO:0044732">
    <property type="term" value="C:mitotic spindle pole body"/>
    <property type="evidence" value="ECO:0007669"/>
    <property type="project" value="TreeGrafter"/>
</dbReference>
<keyword evidence="10" id="KW-1185">Reference proteome</keyword>
<feature type="domain" description="Gamma tubulin complex component protein N-terminal" evidence="8">
    <location>
        <begin position="114"/>
        <end position="289"/>
    </location>
</feature>
<evidence type="ECO:0000256" key="1">
    <source>
        <dbReference type="ARBA" id="ARBA00010337"/>
    </source>
</evidence>
<dbReference type="GO" id="GO:0051225">
    <property type="term" value="P:spindle assembly"/>
    <property type="evidence" value="ECO:0007669"/>
    <property type="project" value="TreeGrafter"/>
</dbReference>
<dbReference type="EMBL" id="AGUE01000196">
    <property type="protein sequence ID" value="EHK97364.1"/>
    <property type="molecule type" value="Genomic_DNA"/>
</dbReference>
<dbReference type="GO" id="GO:0000278">
    <property type="term" value="P:mitotic cell cycle"/>
    <property type="evidence" value="ECO:0007669"/>
    <property type="project" value="TreeGrafter"/>
</dbReference>
<keyword evidence="4 5" id="KW-0206">Cytoskeleton</keyword>
<dbReference type="Pfam" id="PF17681">
    <property type="entry name" value="GCP_N_terminal"/>
    <property type="match status" value="1"/>
</dbReference>
<dbReference type="OrthoDB" id="2192946at2759"/>
<sequence>MILDHVLHEQKHLNNSTMAPRSIFSPPYNSTTGVAHINTASRIPSAVFPAADTTVRINLGSTRSCYTRGSVDELQPFVRKRPPGHMMFQVYSLAHEILKRNSLLEEDIEESDDDLDNVENLLARLKEPGAKRIFKGGNVLGLISKRLEAMSGDPAARSLLTALLRDASRPYMMMLNEWLHHGSIKDPHSEFLIREQKSINRAGLDQDYTDDYWERRYTIRDKDVPPHLEALKDKVMLAGKYLNVVRECGGVDVSKAVTDVPRSFGDNRFLDNVNNAYAHANQSLLELLLTTHALPARLRSLKHYFFLDRSDFFTYFLELGASELQKPVKKVNTGKLQSLLDLVIRQPGSIAAQDPFKEDIKVEMNNISLTNSLTRVVNISGIEQGESLQTPAPQSGSSGYTRN</sequence>
<feature type="compositionally biased region" description="Polar residues" evidence="6">
    <location>
        <begin position="386"/>
        <end position="403"/>
    </location>
</feature>
<dbReference type="PANTHER" id="PTHR19302">
    <property type="entry name" value="GAMMA TUBULIN COMPLEX PROTEIN"/>
    <property type="match status" value="1"/>
</dbReference>
<proteinExistence type="inferred from homology"/>